<dbReference type="PANTHER" id="PTHR11439:SF515">
    <property type="entry name" value="GAG-POL POLYPROTEIN"/>
    <property type="match status" value="1"/>
</dbReference>
<keyword evidence="2" id="KW-1185">Reference proteome</keyword>
<dbReference type="InterPro" id="IPR013103">
    <property type="entry name" value="RVT_2"/>
</dbReference>
<protein>
    <submittedName>
        <fullName evidence="3">Uncharacterized protein LOC112466345</fullName>
    </submittedName>
    <submittedName>
        <fullName evidence="4">Uncharacterized protein LOC112468471</fullName>
    </submittedName>
</protein>
<gene>
    <name evidence="4" type="primary">LOC112468471</name>
    <name evidence="3" type="synonym">LOC112466345</name>
</gene>
<dbReference type="CDD" id="cd09272">
    <property type="entry name" value="RNase_HI_RT_Ty1"/>
    <property type="match status" value="1"/>
</dbReference>
<dbReference type="GeneID" id="112468471"/>
<name>A0A6J1RL21_9HYME</name>
<evidence type="ECO:0000313" key="3">
    <source>
        <dbReference type="RefSeq" id="XP_024890178.1"/>
    </source>
</evidence>
<evidence type="ECO:0000259" key="1">
    <source>
        <dbReference type="Pfam" id="PF07727"/>
    </source>
</evidence>
<dbReference type="InterPro" id="IPR043502">
    <property type="entry name" value="DNA/RNA_pol_sf"/>
</dbReference>
<dbReference type="Pfam" id="PF07727">
    <property type="entry name" value="RVT_2"/>
    <property type="match status" value="1"/>
</dbReference>
<dbReference type="OrthoDB" id="8188638at2759"/>
<dbReference type="SUPFAM" id="SSF56672">
    <property type="entry name" value="DNA/RNA polymerases"/>
    <property type="match status" value="1"/>
</dbReference>
<dbReference type="PANTHER" id="PTHR11439">
    <property type="entry name" value="GAG-POL-RELATED RETROTRANSPOSON"/>
    <property type="match status" value="1"/>
</dbReference>
<dbReference type="RefSeq" id="XP_024890178.1">
    <property type="nucleotide sequence ID" value="XM_025034410.1"/>
</dbReference>
<feature type="domain" description="Reverse transcriptase Ty1/copia-type" evidence="1">
    <location>
        <begin position="70"/>
        <end position="177"/>
    </location>
</feature>
<dbReference type="RefSeq" id="XP_024893435.1">
    <property type="nucleotide sequence ID" value="XM_025037667.1"/>
</dbReference>
<accession>A0A6J1RL21</accession>
<dbReference type="Proteomes" id="UP000504618">
    <property type="component" value="Unplaced"/>
</dbReference>
<proteinExistence type="predicted"/>
<dbReference type="GO" id="GO:0071897">
    <property type="term" value="P:DNA biosynthetic process"/>
    <property type="evidence" value="ECO:0007669"/>
    <property type="project" value="UniProtKB-ARBA"/>
</dbReference>
<reference evidence="3 4" key="1">
    <citation type="submission" date="2025-04" db="UniProtKB">
        <authorList>
            <consortium name="RefSeq"/>
        </authorList>
    </citation>
    <scope>IDENTIFICATION</scope>
    <source>
        <tissue evidence="3 4">Whole body</tissue>
    </source>
</reference>
<evidence type="ECO:0000313" key="4">
    <source>
        <dbReference type="RefSeq" id="XP_024893435.1"/>
    </source>
</evidence>
<dbReference type="AlphaFoldDB" id="A0A6J1RL21"/>
<sequence length="349" mass="39829">MSEEFEALERNETWELVSRPPGRNIITCKWAYKKRIWKLSSLTSRQRSQLNEEVFMEVPKGLNVNSTKLTFTDCLKKFNLVPSQADPCVFYGTVDGHELYVLLYVDDGLVLSRSTELIHQLLSHMKRNFELTIGNCQYYVGMEIRSDRAKKGMCIGQQAYIKKLISKYHLVDAVTASTLADAYVKLTKGQDESKWELPAVSLRIQGPSRYTDADFAGAEAHQSTTGFVFTLGGGPVTWRNQRKKKVVTLSICQLLKDVNKELVGPTPLRIDNQSTLRLIRNSEVHARTKHFDVQLHFVRETNKSGTIAVEYVPSDKQLADVFTKPLTRDNFVKNIKGLNIVNIYDEWEC</sequence>
<evidence type="ECO:0000313" key="2">
    <source>
        <dbReference type="Proteomes" id="UP000504618"/>
    </source>
</evidence>
<organism evidence="2 4">
    <name type="scientific">Temnothorax curvispinosus</name>
    <dbReference type="NCBI Taxonomy" id="300111"/>
    <lineage>
        <taxon>Eukaryota</taxon>
        <taxon>Metazoa</taxon>
        <taxon>Ecdysozoa</taxon>
        <taxon>Arthropoda</taxon>
        <taxon>Hexapoda</taxon>
        <taxon>Insecta</taxon>
        <taxon>Pterygota</taxon>
        <taxon>Neoptera</taxon>
        <taxon>Endopterygota</taxon>
        <taxon>Hymenoptera</taxon>
        <taxon>Apocrita</taxon>
        <taxon>Aculeata</taxon>
        <taxon>Formicoidea</taxon>
        <taxon>Formicidae</taxon>
        <taxon>Myrmicinae</taxon>
        <taxon>Temnothorax</taxon>
    </lineage>
</organism>